<keyword evidence="1" id="KW-1133">Transmembrane helix</keyword>
<reference evidence="3" key="1">
    <citation type="submission" date="2018-01" db="EMBL/GenBank/DDBJ databases">
        <authorList>
            <person name="Kerou L M."/>
        </authorList>
    </citation>
    <scope>NUCLEOTIDE SEQUENCE [LARGE SCALE GENOMIC DNA]</scope>
    <source>
        <strain evidence="3">SCU2</strain>
    </source>
</reference>
<keyword evidence="1" id="KW-0472">Membrane</keyword>
<evidence type="ECO:0000313" key="3">
    <source>
        <dbReference type="Proteomes" id="UP000236248"/>
    </source>
</evidence>
<feature type="transmembrane region" description="Helical" evidence="1">
    <location>
        <begin position="6"/>
        <end position="26"/>
    </location>
</feature>
<evidence type="ECO:0000313" key="2">
    <source>
        <dbReference type="EMBL" id="SPC34379.1"/>
    </source>
</evidence>
<sequence length="431" mass="49506">MGTMVYPTIIVTIILASVLIFIIITYKSGEMTLTDLYKVDASASVALLERVDGREPCLLSVGHEFMNISKALRDEIMYVRYWADATGMYNEYSSVTISGAEAYELVTTMIKGKAIIANKPHIEMLYKVMDKDGYISCIIEYDGRYYDLKVNPFGSMMIDGYSHIIPEDQGYVTVRVYYKELDPRFKIIALDSNKHELFSPFNNLILLINELNSKVVISVSADDRLIEDYHYAYIAVIPSKGSRLLVFQAWIASKYSYTVEPYNMQGKVVVRSYSPSCMSEEEVRHGYALAKFNLKLPLYMPEGYEYRCAIHIMNNYVMIYYSNSKDVSATGMQEAIAKGVLVMTAYRVLSHEDIDWDAIGVDNANREDVITMNLDGSKVVAYKEVDVDYDIWEKYYYNVLNLYDEEERVIYSFKSRFLNIDELADIARSLR</sequence>
<organism evidence="2 3">
    <name type="scientific">Candidatus Nitrosocaldus cavascurensis</name>
    <dbReference type="NCBI Taxonomy" id="2058097"/>
    <lineage>
        <taxon>Archaea</taxon>
        <taxon>Nitrososphaerota</taxon>
        <taxon>Nitrososphaeria</taxon>
        <taxon>Candidatus Nitrosocaldales</taxon>
        <taxon>Candidatus Nitrosocaldaceae</taxon>
        <taxon>Candidatus Nitrosocaldus</taxon>
    </lineage>
</organism>
<keyword evidence="1" id="KW-0812">Transmembrane</keyword>
<dbReference type="Proteomes" id="UP000236248">
    <property type="component" value="Chromosome NCAV"/>
</dbReference>
<proteinExistence type="predicted"/>
<dbReference type="AlphaFoldDB" id="A0A2K5ARY6"/>
<gene>
    <name evidence="2" type="ORF">NCAV_1212</name>
</gene>
<keyword evidence="3" id="KW-1185">Reference proteome</keyword>
<evidence type="ECO:0000256" key="1">
    <source>
        <dbReference type="SAM" id="Phobius"/>
    </source>
</evidence>
<dbReference type="EMBL" id="LT981265">
    <property type="protein sequence ID" value="SPC34379.1"/>
    <property type="molecule type" value="Genomic_DNA"/>
</dbReference>
<name>A0A2K5ARY6_9ARCH</name>
<protein>
    <submittedName>
        <fullName evidence="2">Uncharacterized protein</fullName>
    </submittedName>
</protein>
<accession>A0A2K5ARY6</accession>
<dbReference type="KEGG" id="ncv:NCAV_1212"/>